<organism evidence="3 4">
    <name type="scientific">Lysinimonas soli</name>
    <dbReference type="NCBI Taxonomy" id="1074233"/>
    <lineage>
        <taxon>Bacteria</taxon>
        <taxon>Bacillati</taxon>
        <taxon>Actinomycetota</taxon>
        <taxon>Actinomycetes</taxon>
        <taxon>Micrococcales</taxon>
        <taxon>Microbacteriaceae</taxon>
        <taxon>Lysinimonas</taxon>
    </lineage>
</organism>
<keyword evidence="1" id="KW-1133">Transmembrane helix</keyword>
<name>A0ABW0NK78_9MICO</name>
<dbReference type="RefSeq" id="WP_386738607.1">
    <property type="nucleotide sequence ID" value="NZ_JBHSMG010000001.1"/>
</dbReference>
<evidence type="ECO:0000259" key="2">
    <source>
        <dbReference type="Pfam" id="PF10756"/>
    </source>
</evidence>
<keyword evidence="4" id="KW-1185">Reference proteome</keyword>
<protein>
    <submittedName>
        <fullName evidence="3">PH domain-containing protein</fullName>
    </submittedName>
</protein>
<feature type="transmembrane region" description="Helical" evidence="1">
    <location>
        <begin position="42"/>
        <end position="62"/>
    </location>
</feature>
<gene>
    <name evidence="3" type="ORF">ACFPJ4_01970</name>
</gene>
<reference evidence="4" key="1">
    <citation type="journal article" date="2019" name="Int. J. Syst. Evol. Microbiol.">
        <title>The Global Catalogue of Microorganisms (GCM) 10K type strain sequencing project: providing services to taxonomists for standard genome sequencing and annotation.</title>
        <authorList>
            <consortium name="The Broad Institute Genomics Platform"/>
            <consortium name="The Broad Institute Genome Sequencing Center for Infectious Disease"/>
            <person name="Wu L."/>
            <person name="Ma J."/>
        </authorList>
    </citation>
    <scope>NUCLEOTIDE SEQUENCE [LARGE SCALE GENOMIC DNA]</scope>
    <source>
        <strain evidence="4">CGMCC 4.6997</strain>
    </source>
</reference>
<evidence type="ECO:0000313" key="4">
    <source>
        <dbReference type="Proteomes" id="UP001596039"/>
    </source>
</evidence>
<dbReference type="Pfam" id="PF10756">
    <property type="entry name" value="bPH_6"/>
    <property type="match status" value="1"/>
</dbReference>
<accession>A0ABW0NK78</accession>
<dbReference type="Proteomes" id="UP001596039">
    <property type="component" value="Unassembled WGS sequence"/>
</dbReference>
<keyword evidence="1" id="KW-0812">Transmembrane</keyword>
<proteinExistence type="predicted"/>
<dbReference type="InterPro" id="IPR019692">
    <property type="entry name" value="CFP-6_PH"/>
</dbReference>
<evidence type="ECO:0000313" key="3">
    <source>
        <dbReference type="EMBL" id="MFC5501001.1"/>
    </source>
</evidence>
<evidence type="ECO:0000256" key="1">
    <source>
        <dbReference type="SAM" id="Phobius"/>
    </source>
</evidence>
<feature type="domain" description="Low molecular weight protein antigen 6 PH" evidence="2">
    <location>
        <begin position="62"/>
        <end position="121"/>
    </location>
</feature>
<keyword evidence="1" id="KW-0472">Membrane</keyword>
<comment type="caution">
    <text evidence="3">The sequence shown here is derived from an EMBL/GenBank/DDBJ whole genome shotgun (WGS) entry which is preliminary data.</text>
</comment>
<dbReference type="EMBL" id="JBHSMG010000001">
    <property type="protein sequence ID" value="MFC5501001.1"/>
    <property type="molecule type" value="Genomic_DNA"/>
</dbReference>
<sequence>MTVGPQQTVLYPVASRVLAAVIIAICVLIEVSLLVSARWDVALRATPAVMLVGAGAFVLFWMPRVELSPADLRIVNPLRTRRISWPAIVDIETRWSLTIDTAGGRVTAWAAPAPGPASQLGRMRRDAYNRVSINDRGVSRGNELARSLVVRQWEAYRDEGVLGAVEGAGVTTSWNWPAVAVVGALTVATLTGALWP</sequence>
<feature type="transmembrane region" description="Helical" evidence="1">
    <location>
        <begin position="13"/>
        <end position="35"/>
    </location>
</feature>